<protein>
    <recommendedName>
        <fullName evidence="4">Fibronectin type-III domain-containing protein</fullName>
    </recommendedName>
</protein>
<keyword evidence="3" id="KW-0812">Transmembrane</keyword>
<dbReference type="PANTHER" id="PTHR46708:SF2">
    <property type="entry name" value="FIBRONECTIN TYPE-III DOMAIN-CONTAINING PROTEIN"/>
    <property type="match status" value="1"/>
</dbReference>
<keyword evidence="6" id="KW-1185">Reference proteome</keyword>
<dbReference type="InterPro" id="IPR050991">
    <property type="entry name" value="ECM_Regulatory_Proteins"/>
</dbReference>
<keyword evidence="1" id="KW-0677">Repeat</keyword>
<dbReference type="CDD" id="cd00063">
    <property type="entry name" value="FN3"/>
    <property type="match status" value="2"/>
</dbReference>
<keyword evidence="3" id="KW-0472">Membrane</keyword>
<keyword evidence="3" id="KW-1133">Transmembrane helix</keyword>
<dbReference type="PROSITE" id="PS50853">
    <property type="entry name" value="FN3"/>
    <property type="match status" value="2"/>
</dbReference>
<dbReference type="InterPro" id="IPR036116">
    <property type="entry name" value="FN3_sf"/>
</dbReference>
<gene>
    <name evidence="5" type="ORF">B7P43_G02520</name>
</gene>
<accession>A0A2J7Q2I6</accession>
<proteinExistence type="predicted"/>
<dbReference type="PANTHER" id="PTHR46708">
    <property type="entry name" value="TENASCIN"/>
    <property type="match status" value="1"/>
</dbReference>
<dbReference type="InterPro" id="IPR003961">
    <property type="entry name" value="FN3_dom"/>
</dbReference>
<evidence type="ECO:0000256" key="1">
    <source>
        <dbReference type="ARBA" id="ARBA00022737"/>
    </source>
</evidence>
<dbReference type="SMART" id="SM00060">
    <property type="entry name" value="FN3"/>
    <property type="match status" value="2"/>
</dbReference>
<evidence type="ECO:0000259" key="4">
    <source>
        <dbReference type="PROSITE" id="PS50853"/>
    </source>
</evidence>
<dbReference type="Proteomes" id="UP000235965">
    <property type="component" value="Unassembled WGS sequence"/>
</dbReference>
<evidence type="ECO:0000256" key="2">
    <source>
        <dbReference type="SAM" id="MobiDB-lite"/>
    </source>
</evidence>
<dbReference type="Gene3D" id="2.60.40.10">
    <property type="entry name" value="Immunoglobulins"/>
    <property type="match status" value="2"/>
</dbReference>
<feature type="transmembrane region" description="Helical" evidence="3">
    <location>
        <begin position="252"/>
        <end position="277"/>
    </location>
</feature>
<dbReference type="AlphaFoldDB" id="A0A2J7Q2I6"/>
<evidence type="ECO:0000256" key="3">
    <source>
        <dbReference type="SAM" id="Phobius"/>
    </source>
</evidence>
<dbReference type="Pfam" id="PF00041">
    <property type="entry name" value="fn3"/>
    <property type="match status" value="2"/>
</dbReference>
<evidence type="ECO:0000313" key="5">
    <source>
        <dbReference type="EMBL" id="PNF22794.1"/>
    </source>
</evidence>
<organism evidence="5 6">
    <name type="scientific">Cryptotermes secundus</name>
    <dbReference type="NCBI Taxonomy" id="105785"/>
    <lineage>
        <taxon>Eukaryota</taxon>
        <taxon>Metazoa</taxon>
        <taxon>Ecdysozoa</taxon>
        <taxon>Arthropoda</taxon>
        <taxon>Hexapoda</taxon>
        <taxon>Insecta</taxon>
        <taxon>Pterygota</taxon>
        <taxon>Neoptera</taxon>
        <taxon>Polyneoptera</taxon>
        <taxon>Dictyoptera</taxon>
        <taxon>Blattodea</taxon>
        <taxon>Blattoidea</taxon>
        <taxon>Termitoidae</taxon>
        <taxon>Kalotermitidae</taxon>
        <taxon>Cryptotermitinae</taxon>
        <taxon>Cryptotermes</taxon>
    </lineage>
</organism>
<evidence type="ECO:0000313" key="6">
    <source>
        <dbReference type="Proteomes" id="UP000235965"/>
    </source>
</evidence>
<feature type="compositionally biased region" description="Polar residues" evidence="2">
    <location>
        <begin position="288"/>
        <end position="305"/>
    </location>
</feature>
<feature type="domain" description="Fibronectin type-III" evidence="4">
    <location>
        <begin position="21"/>
        <end position="123"/>
    </location>
</feature>
<reference evidence="5 6" key="1">
    <citation type="submission" date="2017-12" db="EMBL/GenBank/DDBJ databases">
        <title>Hemimetabolous genomes reveal molecular basis of termite eusociality.</title>
        <authorList>
            <person name="Harrison M.C."/>
            <person name="Jongepier E."/>
            <person name="Robertson H.M."/>
            <person name="Arning N."/>
            <person name="Bitard-Feildel T."/>
            <person name="Chao H."/>
            <person name="Childers C.P."/>
            <person name="Dinh H."/>
            <person name="Doddapaneni H."/>
            <person name="Dugan S."/>
            <person name="Gowin J."/>
            <person name="Greiner C."/>
            <person name="Han Y."/>
            <person name="Hu H."/>
            <person name="Hughes D.S.T."/>
            <person name="Huylmans A.-K."/>
            <person name="Kemena C."/>
            <person name="Kremer L.P.M."/>
            <person name="Lee S.L."/>
            <person name="Lopez-Ezquerra A."/>
            <person name="Mallet L."/>
            <person name="Monroy-Kuhn J.M."/>
            <person name="Moser A."/>
            <person name="Murali S.C."/>
            <person name="Muzny D.M."/>
            <person name="Otani S."/>
            <person name="Piulachs M.-D."/>
            <person name="Poelchau M."/>
            <person name="Qu J."/>
            <person name="Schaub F."/>
            <person name="Wada-Katsumata A."/>
            <person name="Worley K.C."/>
            <person name="Xie Q."/>
            <person name="Ylla G."/>
            <person name="Poulsen M."/>
            <person name="Gibbs R.A."/>
            <person name="Schal C."/>
            <person name="Richards S."/>
            <person name="Belles X."/>
            <person name="Korb J."/>
            <person name="Bornberg-Bauer E."/>
        </authorList>
    </citation>
    <scope>NUCLEOTIDE SEQUENCE [LARGE SCALE GENOMIC DNA]</scope>
    <source>
        <tissue evidence="5">Whole body</tissue>
    </source>
</reference>
<feature type="region of interest" description="Disordered" evidence="2">
    <location>
        <begin position="288"/>
        <end position="326"/>
    </location>
</feature>
<sequence>MSGITCINNICAVATPTTTLPPQIPVDAALAVVGLNATWARLMWRKFSEFELQFIDGVQLRYKEKDGKVYAATPLIHRAVTSYTLEDLRPHTDYEVGIFFIPFPGQSTELTAERTTEFTTADVHDLYKFNVTLDVQHIKSTSVELSWSGVPYPEDKYVNIFRAIYQSDAGKEDFSTFKVAKRDSQARTIIQDLKPGTRYRLWLEVYLTNGKIKKSNVQDFMTKPGAVSSVGATQQGKLKGVDPEPLVETADYYGPLVAVAIIAALAIVATLILLLILMRKHGHNKAAISTTRKSQSAYDNPSYKTSDIDPASAANGGSGTKRVEQP</sequence>
<name>A0A2J7Q2I6_9NEOP</name>
<comment type="caution">
    <text evidence="5">The sequence shown here is derived from an EMBL/GenBank/DDBJ whole genome shotgun (WGS) entry which is preliminary data.</text>
</comment>
<dbReference type="OrthoDB" id="6022609at2759"/>
<dbReference type="InterPro" id="IPR013783">
    <property type="entry name" value="Ig-like_fold"/>
</dbReference>
<dbReference type="EMBL" id="NEVH01019370">
    <property type="protein sequence ID" value="PNF22794.1"/>
    <property type="molecule type" value="Genomic_DNA"/>
</dbReference>
<feature type="domain" description="Fibronectin type-III" evidence="4">
    <location>
        <begin position="127"/>
        <end position="225"/>
    </location>
</feature>
<dbReference type="SUPFAM" id="SSF49265">
    <property type="entry name" value="Fibronectin type III"/>
    <property type="match status" value="1"/>
</dbReference>